<feature type="domain" description="Nematode cuticle collagen N-terminal" evidence="4">
    <location>
        <begin position="15"/>
        <end position="67"/>
    </location>
</feature>
<keyword evidence="6" id="KW-1185">Reference proteome</keyword>
<dbReference type="Proteomes" id="UP000274131">
    <property type="component" value="Unassembled WGS sequence"/>
</dbReference>
<dbReference type="SMART" id="SM01088">
    <property type="entry name" value="Col_cuticle_N"/>
    <property type="match status" value="1"/>
</dbReference>
<reference evidence="5 6" key="2">
    <citation type="submission" date="2018-10" db="EMBL/GenBank/DDBJ databases">
        <authorList>
            <consortium name="Pathogen Informatics"/>
        </authorList>
    </citation>
    <scope>NUCLEOTIDE SEQUENCE [LARGE SCALE GENOMIC DNA]</scope>
</reference>
<gene>
    <name evidence="5" type="ORF">EVEC_LOCUS11677</name>
</gene>
<dbReference type="InterPro" id="IPR002486">
    <property type="entry name" value="Col_cuticle_N"/>
</dbReference>
<keyword evidence="3" id="KW-0472">Membrane</keyword>
<dbReference type="PANTHER" id="PTHR24637">
    <property type="entry name" value="COLLAGEN"/>
    <property type="match status" value="1"/>
</dbReference>
<keyword evidence="3" id="KW-0812">Transmembrane</keyword>
<evidence type="ECO:0000313" key="5">
    <source>
        <dbReference type="EMBL" id="VDD96926.1"/>
    </source>
</evidence>
<keyword evidence="3" id="KW-1133">Transmembrane helix</keyword>
<reference evidence="7" key="1">
    <citation type="submission" date="2017-02" db="UniProtKB">
        <authorList>
            <consortium name="WormBaseParasite"/>
        </authorList>
    </citation>
    <scope>IDENTIFICATION</scope>
</reference>
<dbReference type="WBParaSite" id="EVEC_0001247901-mRNA-1">
    <property type="protein sequence ID" value="EVEC_0001247901-mRNA-1"/>
    <property type="gene ID" value="EVEC_0001247901"/>
</dbReference>
<evidence type="ECO:0000256" key="1">
    <source>
        <dbReference type="ARBA" id="ARBA00022737"/>
    </source>
</evidence>
<proteinExistence type="predicted"/>
<evidence type="ECO:0000259" key="4">
    <source>
        <dbReference type="SMART" id="SM01088"/>
    </source>
</evidence>
<evidence type="ECO:0000313" key="7">
    <source>
        <dbReference type="WBParaSite" id="EVEC_0001247901-mRNA-1"/>
    </source>
</evidence>
<feature type="transmembrane region" description="Helical" evidence="3">
    <location>
        <begin position="12"/>
        <end position="39"/>
    </location>
</feature>
<dbReference type="PANTHER" id="PTHR24637:SF382">
    <property type="entry name" value="NEMATODE CUTICLE COLLAGEN N-TERMINAL DOMAIN-CONTAINING PROTEIN"/>
    <property type="match status" value="1"/>
</dbReference>
<organism evidence="7">
    <name type="scientific">Enterobius vermicularis</name>
    <name type="common">Human pinworm</name>
    <dbReference type="NCBI Taxonomy" id="51028"/>
    <lineage>
        <taxon>Eukaryota</taxon>
        <taxon>Metazoa</taxon>
        <taxon>Ecdysozoa</taxon>
        <taxon>Nematoda</taxon>
        <taxon>Chromadorea</taxon>
        <taxon>Rhabditida</taxon>
        <taxon>Spirurina</taxon>
        <taxon>Oxyuridomorpha</taxon>
        <taxon>Oxyuroidea</taxon>
        <taxon>Oxyuridae</taxon>
        <taxon>Enterobius</taxon>
    </lineage>
</organism>
<dbReference type="AlphaFoldDB" id="A0A0N4VNC9"/>
<accession>A0A0N4VNC9</accession>
<dbReference type="Pfam" id="PF01484">
    <property type="entry name" value="Col_cuticle_N"/>
    <property type="match status" value="1"/>
</dbReference>
<dbReference type="EMBL" id="UXUI01012486">
    <property type="protein sequence ID" value="VDD96926.1"/>
    <property type="molecule type" value="Genomic_DNA"/>
</dbReference>
<feature type="region of interest" description="Disordered" evidence="2">
    <location>
        <begin position="110"/>
        <end position="129"/>
    </location>
</feature>
<keyword evidence="1" id="KW-0677">Repeat</keyword>
<dbReference type="OrthoDB" id="5871357at2759"/>
<name>A0A0N4VNC9_ENTVE</name>
<protein>
    <submittedName>
        <fullName evidence="7">Col_cuticle_N domain-containing protein</fullName>
    </submittedName>
</protein>
<dbReference type="GO" id="GO:0042302">
    <property type="term" value="F:structural constituent of cuticle"/>
    <property type="evidence" value="ECO:0007669"/>
    <property type="project" value="InterPro"/>
</dbReference>
<sequence length="129" mass="13677">MIGDLSGKRPRSLRAVAFVSVVISTVSVLSCVITLPLVYNHIQSVQTFMQNEAGFCKTRSMDMWKEMMQLKLVVTIPAANRTKRQYAADKIDIGADEGVGPLAGGSCCSCQVGPPGPPGPPGRDGRPGS</sequence>
<dbReference type="STRING" id="51028.A0A0N4VNC9"/>
<evidence type="ECO:0000313" key="6">
    <source>
        <dbReference type="Proteomes" id="UP000274131"/>
    </source>
</evidence>
<evidence type="ECO:0000256" key="3">
    <source>
        <dbReference type="SAM" id="Phobius"/>
    </source>
</evidence>
<evidence type="ECO:0000256" key="2">
    <source>
        <dbReference type="SAM" id="MobiDB-lite"/>
    </source>
</evidence>